<evidence type="ECO:0000256" key="21">
    <source>
        <dbReference type="ARBA" id="ARBA00065628"/>
    </source>
</evidence>
<evidence type="ECO:0000256" key="12">
    <source>
        <dbReference type="ARBA" id="ARBA00022801"/>
    </source>
</evidence>
<dbReference type="GO" id="GO:0071039">
    <property type="term" value="P:nuclear polyadenylation-dependent CUT catabolic process"/>
    <property type="evidence" value="ECO:0007669"/>
    <property type="project" value="TreeGrafter"/>
</dbReference>
<keyword evidence="5" id="KW-0963">Cytoplasm</keyword>
<evidence type="ECO:0000256" key="3">
    <source>
        <dbReference type="ARBA" id="ARBA00004604"/>
    </source>
</evidence>
<dbReference type="AlphaFoldDB" id="A0A6P8IPB7"/>
<dbReference type="GeneID" id="116303017"/>
<dbReference type="CDD" id="cd06147">
    <property type="entry name" value="Rrp6p_like_exo"/>
    <property type="match status" value="1"/>
</dbReference>
<dbReference type="RefSeq" id="XP_031568315.1">
    <property type="nucleotide sequence ID" value="XM_031712455.1"/>
</dbReference>
<evidence type="ECO:0000256" key="11">
    <source>
        <dbReference type="ARBA" id="ARBA00022763"/>
    </source>
</evidence>
<dbReference type="Gene3D" id="3.30.420.10">
    <property type="entry name" value="Ribonuclease H-like superfamily/Ribonuclease H"/>
    <property type="match status" value="1"/>
</dbReference>
<feature type="region of interest" description="Disordered" evidence="23">
    <location>
        <begin position="701"/>
        <end position="781"/>
    </location>
</feature>
<evidence type="ECO:0000256" key="7">
    <source>
        <dbReference type="ARBA" id="ARBA00022552"/>
    </source>
</evidence>
<keyword evidence="11" id="KW-0227">DNA damage</keyword>
<evidence type="ECO:0000256" key="1">
    <source>
        <dbReference type="ARBA" id="ARBA00001946"/>
    </source>
</evidence>
<evidence type="ECO:0000256" key="4">
    <source>
        <dbReference type="ARBA" id="ARBA00004642"/>
    </source>
</evidence>
<dbReference type="InParanoid" id="A0A6P8IPB7"/>
<dbReference type="GO" id="GO:0000166">
    <property type="term" value="F:nucleotide binding"/>
    <property type="evidence" value="ECO:0007669"/>
    <property type="project" value="InterPro"/>
</dbReference>
<dbReference type="GO" id="GO:0005730">
    <property type="term" value="C:nucleolus"/>
    <property type="evidence" value="ECO:0007669"/>
    <property type="project" value="UniProtKB-SubCell"/>
</dbReference>
<keyword evidence="10" id="KW-0479">Metal-binding</keyword>
<dbReference type="GO" id="GO:0005654">
    <property type="term" value="C:nucleoplasm"/>
    <property type="evidence" value="ECO:0007669"/>
    <property type="project" value="UniProtKB-SubCell"/>
</dbReference>
<feature type="region of interest" description="Disordered" evidence="23">
    <location>
        <begin position="130"/>
        <end position="151"/>
    </location>
</feature>
<dbReference type="InterPro" id="IPR012337">
    <property type="entry name" value="RNaseH-like_sf"/>
</dbReference>
<dbReference type="GO" id="GO:0071040">
    <property type="term" value="P:nuclear polyadenylation-dependent antisense transcript catabolic process"/>
    <property type="evidence" value="ECO:0007669"/>
    <property type="project" value="TreeGrafter"/>
</dbReference>
<dbReference type="GO" id="GO:0005737">
    <property type="term" value="C:cytoplasm"/>
    <property type="evidence" value="ECO:0007669"/>
    <property type="project" value="UniProtKB-SubCell"/>
</dbReference>
<evidence type="ECO:0000256" key="9">
    <source>
        <dbReference type="ARBA" id="ARBA00022722"/>
    </source>
</evidence>
<dbReference type="Pfam" id="PF08066">
    <property type="entry name" value="PMC2NT"/>
    <property type="match status" value="1"/>
</dbReference>
<dbReference type="GO" id="GO:0071036">
    <property type="term" value="P:nuclear polyadenylation-dependent snoRNA catabolic process"/>
    <property type="evidence" value="ECO:0007669"/>
    <property type="project" value="TreeGrafter"/>
</dbReference>
<dbReference type="GO" id="GO:0046872">
    <property type="term" value="F:metal ion binding"/>
    <property type="evidence" value="ECO:0007669"/>
    <property type="project" value="UniProtKB-KW"/>
</dbReference>
<reference evidence="26" key="1">
    <citation type="submission" date="2025-08" db="UniProtKB">
        <authorList>
            <consortium name="RefSeq"/>
        </authorList>
    </citation>
    <scope>IDENTIFICATION</scope>
</reference>
<comment type="subcellular location">
    <subcellularLocation>
        <location evidence="2">Cytoplasm</location>
    </subcellularLocation>
    <subcellularLocation>
        <location evidence="3">Nucleus</location>
        <location evidence="3">Nucleolus</location>
    </subcellularLocation>
    <subcellularLocation>
        <location evidence="4">Nucleus</location>
        <location evidence="4">Nucleoplasm</location>
    </subcellularLocation>
</comment>
<dbReference type="InterPro" id="IPR036397">
    <property type="entry name" value="RNaseH_sf"/>
</dbReference>
<evidence type="ECO:0000256" key="14">
    <source>
        <dbReference type="ARBA" id="ARBA00022839"/>
    </source>
</evidence>
<evidence type="ECO:0000313" key="25">
    <source>
        <dbReference type="Proteomes" id="UP000515163"/>
    </source>
</evidence>
<dbReference type="GO" id="GO:0071035">
    <property type="term" value="P:nuclear polyadenylation-dependent rRNA catabolic process"/>
    <property type="evidence" value="ECO:0007669"/>
    <property type="project" value="TreeGrafter"/>
</dbReference>
<dbReference type="Pfam" id="PF01612">
    <property type="entry name" value="DNA_pol_A_exo1"/>
    <property type="match status" value="1"/>
</dbReference>
<dbReference type="FunFam" id="3.30.420.10:FF:000022">
    <property type="entry name" value="Exosome component 10"/>
    <property type="match status" value="1"/>
</dbReference>
<evidence type="ECO:0000256" key="18">
    <source>
        <dbReference type="ARBA" id="ARBA00023204"/>
    </source>
</evidence>
<evidence type="ECO:0000256" key="10">
    <source>
        <dbReference type="ARBA" id="ARBA00022723"/>
    </source>
</evidence>
<feature type="compositionally biased region" description="Polar residues" evidence="23">
    <location>
        <begin position="565"/>
        <end position="584"/>
    </location>
</feature>
<gene>
    <name evidence="26" type="primary">LOC116303017</name>
</gene>
<dbReference type="GO" id="GO:0071037">
    <property type="term" value="P:nuclear polyadenylation-dependent snRNA catabolic process"/>
    <property type="evidence" value="ECO:0007669"/>
    <property type="project" value="TreeGrafter"/>
</dbReference>
<keyword evidence="18" id="KW-0234">DNA repair</keyword>
<evidence type="ECO:0000256" key="6">
    <source>
        <dbReference type="ARBA" id="ARBA00022499"/>
    </source>
</evidence>
<comment type="cofactor">
    <cofactor evidence="1">
        <name>Mg(2+)</name>
        <dbReference type="ChEBI" id="CHEBI:18420"/>
    </cofactor>
</comment>
<keyword evidence="13" id="KW-0271">Exosome</keyword>
<keyword evidence="7" id="KW-0698">rRNA processing</keyword>
<proteinExistence type="inferred from homology"/>
<evidence type="ECO:0000256" key="8">
    <source>
        <dbReference type="ARBA" id="ARBA00022553"/>
    </source>
</evidence>
<keyword evidence="12" id="KW-0378">Hydrolase</keyword>
<dbReference type="SMART" id="SM00341">
    <property type="entry name" value="HRDC"/>
    <property type="match status" value="1"/>
</dbReference>
<dbReference type="PROSITE" id="PS50967">
    <property type="entry name" value="HRDC"/>
    <property type="match status" value="1"/>
</dbReference>
<dbReference type="GO" id="GO:0000467">
    <property type="term" value="P:exonucleolytic trimming to generate mature 3'-end of 5.8S rRNA from tricistronic rRNA transcript (SSU-rRNA, 5.8S rRNA, LSU-rRNA)"/>
    <property type="evidence" value="ECO:0007669"/>
    <property type="project" value="InterPro"/>
</dbReference>
<dbReference type="GO" id="GO:0071038">
    <property type="term" value="P:TRAMP-dependent tRNA surveillance pathway"/>
    <property type="evidence" value="ECO:0007669"/>
    <property type="project" value="TreeGrafter"/>
</dbReference>
<feature type="compositionally biased region" description="Basic residues" evidence="23">
    <location>
        <begin position="735"/>
        <end position="744"/>
    </location>
</feature>
<evidence type="ECO:0000256" key="20">
    <source>
        <dbReference type="ARBA" id="ARBA00043957"/>
    </source>
</evidence>
<dbReference type="InterPro" id="IPR049559">
    <property type="entry name" value="Rrp6p-like_exo"/>
</dbReference>
<dbReference type="Gene3D" id="1.10.150.80">
    <property type="entry name" value="HRDC domain"/>
    <property type="match status" value="1"/>
</dbReference>
<dbReference type="Proteomes" id="UP000515163">
    <property type="component" value="Unplaced"/>
</dbReference>
<dbReference type="SUPFAM" id="SSF47819">
    <property type="entry name" value="HRDC-like"/>
    <property type="match status" value="1"/>
</dbReference>
<evidence type="ECO:0000256" key="13">
    <source>
        <dbReference type="ARBA" id="ARBA00022835"/>
    </source>
</evidence>
<accession>A0A6P8IPB7</accession>
<dbReference type="GO" id="GO:0071044">
    <property type="term" value="P:histone mRNA catabolic process"/>
    <property type="evidence" value="ECO:0007669"/>
    <property type="project" value="TreeGrafter"/>
</dbReference>
<dbReference type="InterPro" id="IPR002121">
    <property type="entry name" value="HRDC_dom"/>
</dbReference>
<feature type="compositionally biased region" description="Polar residues" evidence="23">
    <location>
        <begin position="706"/>
        <end position="719"/>
    </location>
</feature>
<feature type="non-terminal residue" evidence="26">
    <location>
        <position position="819"/>
    </location>
</feature>
<dbReference type="GO" id="GO:0019219">
    <property type="term" value="P:regulation of nucleobase-containing compound metabolic process"/>
    <property type="evidence" value="ECO:0007669"/>
    <property type="project" value="UniProtKB-ARBA"/>
</dbReference>
<keyword evidence="16" id="KW-0832">Ubl conjugation</keyword>
<dbReference type="KEGG" id="aten:116303017"/>
<evidence type="ECO:0000256" key="17">
    <source>
        <dbReference type="ARBA" id="ARBA00022884"/>
    </source>
</evidence>
<dbReference type="FunFam" id="1.10.150.80:FF:000001">
    <property type="entry name" value="Putative exosome component 10"/>
    <property type="match status" value="1"/>
</dbReference>
<evidence type="ECO:0000256" key="22">
    <source>
        <dbReference type="ARBA" id="ARBA00070703"/>
    </source>
</evidence>
<dbReference type="FunCoup" id="A0A6P8IPB7">
    <property type="interactions" value="2912"/>
</dbReference>
<organism evidence="25 26">
    <name type="scientific">Actinia tenebrosa</name>
    <name type="common">Australian red waratah sea anemone</name>
    <dbReference type="NCBI Taxonomy" id="6105"/>
    <lineage>
        <taxon>Eukaryota</taxon>
        <taxon>Metazoa</taxon>
        <taxon>Cnidaria</taxon>
        <taxon>Anthozoa</taxon>
        <taxon>Hexacorallia</taxon>
        <taxon>Actiniaria</taxon>
        <taxon>Actiniidae</taxon>
        <taxon>Actinia</taxon>
    </lineage>
</organism>
<feature type="compositionally biased region" description="Basic and acidic residues" evidence="23">
    <location>
        <begin position="720"/>
        <end position="734"/>
    </location>
</feature>
<protein>
    <recommendedName>
        <fullName evidence="22">Exosome complex component 10</fullName>
    </recommendedName>
</protein>
<comment type="similarity">
    <text evidence="20">Belongs to the exosome component 10/RRP6 family.</text>
</comment>
<evidence type="ECO:0000256" key="19">
    <source>
        <dbReference type="ARBA" id="ARBA00023242"/>
    </source>
</evidence>
<feature type="region of interest" description="Disordered" evidence="23">
    <location>
        <begin position="565"/>
        <end position="586"/>
    </location>
</feature>
<dbReference type="GO" id="GO:0000176">
    <property type="term" value="C:nuclear exosome (RNase complex)"/>
    <property type="evidence" value="ECO:0007669"/>
    <property type="project" value="InterPro"/>
</dbReference>
<keyword evidence="9" id="KW-0540">Nuclease</keyword>
<dbReference type="GO" id="GO:0071051">
    <property type="term" value="P:poly(A)-dependent snoRNA 3'-end processing"/>
    <property type="evidence" value="ECO:0007669"/>
    <property type="project" value="TreeGrafter"/>
</dbReference>
<evidence type="ECO:0000256" key="23">
    <source>
        <dbReference type="SAM" id="MobiDB-lite"/>
    </source>
</evidence>
<evidence type="ECO:0000256" key="2">
    <source>
        <dbReference type="ARBA" id="ARBA00004496"/>
    </source>
</evidence>
<dbReference type="InterPro" id="IPR010997">
    <property type="entry name" value="HRDC-like_sf"/>
</dbReference>
<evidence type="ECO:0000256" key="15">
    <source>
        <dbReference type="ARBA" id="ARBA00022842"/>
    </source>
</evidence>
<dbReference type="SUPFAM" id="SSF53098">
    <property type="entry name" value="Ribonuclease H-like"/>
    <property type="match status" value="1"/>
</dbReference>
<keyword evidence="25" id="KW-1185">Reference proteome</keyword>
<keyword evidence="14" id="KW-0269">Exonuclease</keyword>
<dbReference type="PANTHER" id="PTHR12124:SF47">
    <property type="entry name" value="EXOSOME COMPONENT 10"/>
    <property type="match status" value="1"/>
</dbReference>
<dbReference type="SMART" id="SM00474">
    <property type="entry name" value="35EXOc"/>
    <property type="match status" value="1"/>
</dbReference>
<sequence>MADESKEETEREIPGIVDLQAFSQKALRYLVGCTQKANALPGPGEDHDFYYSFSDFREFRKAQGTRLLHKTSDLLRHFHIQCGWPKKGQSSDSIDHEDLFENLVEANDIILEEVDTKLDEASGLSKNKKPVMNESVKQSKPVVSSWNRRSHGGVKDSPVRLLLAKNILRPQIKFKDKIDNSNSPFVPIIKYKPNAIKKLQIYTPSSPQPEDLSIPTAIADFVHQQRMISNTTTNRICHPYQHELEVFEPPENQLKEAKEELYKGLEETPYTYVETVEQLEELCQKLSSVTEFAVDLEHHSYRSFQGFVCLMQISTRDHDYLVDTLELRSDLSILNESFTNPKILKVLHGADMDIGWLQRDFGLYIVNMFDTGQASRVLNYERFSLSYLLKKFCGVTANKQYQLADWRIRPLPAEMIQYAIEDTHYLLYIYDRLRNELIKSGNAQNNLLMSVYQRSKAVCLKKYEKPLFTKESYLNLYKKQRRPLNPQQLQVFQALYEWRDTIARQEDESYGYVLPNHMLFNLTESLPREPTGVLACCNPVPTLLKQYANEVHQIIQDAKERSVTVTEENISSTEATPMETSSRSPVVARLDVKETRSKSIERASQYASQVSTTPRPVKAYIPTGPQVKTMKPSISIFDYPQKAGPHNEGLEKAKEIMAGFVNPFKVVLPDLEAADVGNKNRTEQSKASIDKINENWKKVSSGVLEETSSSTQGTKIVNNDSDHEDSTPLRQKIEGKKKRKRKKKNETQEGDIPSTPIEKKIKSEDVDEEDDDDRNPSYEAITKVGKEFVPFDYNPTEYSKLEGTDHFFFALGVRITVPR</sequence>
<keyword evidence="6" id="KW-1017">Isopeptide bond</keyword>
<dbReference type="InterPro" id="IPR012588">
    <property type="entry name" value="Exosome-assoc_fac_Rrp6_N"/>
</dbReference>
<evidence type="ECO:0000256" key="5">
    <source>
        <dbReference type="ARBA" id="ARBA00022490"/>
    </source>
</evidence>
<dbReference type="InterPro" id="IPR002562">
    <property type="entry name" value="3'-5'_exonuclease_dom"/>
</dbReference>
<dbReference type="OrthoDB" id="2250022at2759"/>
<keyword evidence="8" id="KW-0597">Phosphoprotein</keyword>
<dbReference type="GO" id="GO:0000175">
    <property type="term" value="F:3'-5'-RNA exonuclease activity"/>
    <property type="evidence" value="ECO:0007669"/>
    <property type="project" value="InterPro"/>
</dbReference>
<feature type="compositionally biased region" description="Polar residues" evidence="23">
    <location>
        <begin position="135"/>
        <end position="147"/>
    </location>
</feature>
<evidence type="ECO:0000259" key="24">
    <source>
        <dbReference type="PROSITE" id="PS50967"/>
    </source>
</evidence>
<dbReference type="GO" id="GO:0006281">
    <property type="term" value="P:DNA repair"/>
    <property type="evidence" value="ECO:0007669"/>
    <property type="project" value="UniProtKB-KW"/>
</dbReference>
<keyword evidence="17" id="KW-0694">RNA-binding</keyword>
<dbReference type="GO" id="GO:0003727">
    <property type="term" value="F:single-stranded RNA binding"/>
    <property type="evidence" value="ECO:0007669"/>
    <property type="project" value="TreeGrafter"/>
</dbReference>
<name>A0A6P8IPB7_ACTTE</name>
<keyword evidence="19" id="KW-0539">Nucleus</keyword>
<keyword evidence="15" id="KW-0460">Magnesium</keyword>
<dbReference type="Pfam" id="PF00570">
    <property type="entry name" value="HRDC"/>
    <property type="match status" value="1"/>
</dbReference>
<dbReference type="PANTHER" id="PTHR12124">
    <property type="entry name" value="POLYMYOSITIS/SCLERODERMA AUTOANTIGEN-RELATED"/>
    <property type="match status" value="1"/>
</dbReference>
<dbReference type="InterPro" id="IPR044876">
    <property type="entry name" value="HRDC_dom_sf"/>
</dbReference>
<comment type="subunit">
    <text evidence="21">Component of the RNA exosome complex. The catalytically inactive RNA exosome core complex (Exo-9) associates with the catalytic subunit EXOSC10/RRP6 (via its N-terminus). Exo-9 may associate with DIS3 to form the nucleolar exosome complex, or DIS3L to form the cytoplasmic exosome complex. The RNA exosome complex interacts with cofactors C1D/RRP47, MPHOSPH6/MPP6 and MTREX/MTR4. Interacts with MTREX; the interaction with MTREX mediates the association of MTREX with nuclear RNA exosomes. Part of the small subunit (SSU) processome, composed of more than 70 proteins and the RNA chaperone small nucleolar RNA (snoRNA) U3. Interacts with ALYREF/THOC4. Interacts with DHX36; this interaction occurs in a RNase-insensitive manner. Interacts with NRDE2. Interacts (via C-terminus) with USP36 (via C-terminus); the interaction is facilitated by the association with RNA and promotes sumoylation of EXOSC10.</text>
</comment>
<evidence type="ECO:0000313" key="26">
    <source>
        <dbReference type="RefSeq" id="XP_031568315.1"/>
    </source>
</evidence>
<dbReference type="InterPro" id="IPR045092">
    <property type="entry name" value="Rrp6-like"/>
</dbReference>
<feature type="domain" description="HRDC" evidence="24">
    <location>
        <begin position="485"/>
        <end position="565"/>
    </location>
</feature>
<evidence type="ECO:0000256" key="16">
    <source>
        <dbReference type="ARBA" id="ARBA00022843"/>
    </source>
</evidence>